<dbReference type="Gene3D" id="3.30.420.10">
    <property type="entry name" value="Ribonuclease H-like superfamily/Ribonuclease H"/>
    <property type="match status" value="1"/>
</dbReference>
<dbReference type="EMBL" id="JAGMUV010000025">
    <property type="protein sequence ID" value="KAH7120612.1"/>
    <property type="molecule type" value="Genomic_DNA"/>
</dbReference>
<accession>A0A9P9DKF6</accession>
<name>A0A9P9DKF6_9HYPO</name>
<keyword evidence="2" id="KW-1185">Reference proteome</keyword>
<dbReference type="PANTHER" id="PTHR43040:SF1">
    <property type="entry name" value="RIBONUCLEASE D"/>
    <property type="match status" value="1"/>
</dbReference>
<proteinExistence type="predicted"/>
<evidence type="ECO:0000313" key="1">
    <source>
        <dbReference type="EMBL" id="KAH7120612.1"/>
    </source>
</evidence>
<dbReference type="GO" id="GO:0003676">
    <property type="term" value="F:nucleic acid binding"/>
    <property type="evidence" value="ECO:0007669"/>
    <property type="project" value="InterPro"/>
</dbReference>
<reference evidence="1" key="1">
    <citation type="journal article" date="2021" name="Nat. Commun.">
        <title>Genetic determinants of endophytism in the Arabidopsis root mycobiome.</title>
        <authorList>
            <person name="Mesny F."/>
            <person name="Miyauchi S."/>
            <person name="Thiergart T."/>
            <person name="Pickel B."/>
            <person name="Atanasova L."/>
            <person name="Karlsson M."/>
            <person name="Huettel B."/>
            <person name="Barry K.W."/>
            <person name="Haridas S."/>
            <person name="Chen C."/>
            <person name="Bauer D."/>
            <person name="Andreopoulos W."/>
            <person name="Pangilinan J."/>
            <person name="LaButti K."/>
            <person name="Riley R."/>
            <person name="Lipzen A."/>
            <person name="Clum A."/>
            <person name="Drula E."/>
            <person name="Henrissat B."/>
            <person name="Kohler A."/>
            <person name="Grigoriev I.V."/>
            <person name="Martin F.M."/>
            <person name="Hacquard S."/>
        </authorList>
    </citation>
    <scope>NUCLEOTIDE SEQUENCE</scope>
    <source>
        <strain evidence="1">MPI-CAGE-AT-0147</strain>
    </source>
</reference>
<gene>
    <name evidence="1" type="ORF">EDB81DRAFT_766664</name>
</gene>
<dbReference type="PANTHER" id="PTHR43040">
    <property type="entry name" value="RIBONUCLEASE D"/>
    <property type="match status" value="1"/>
</dbReference>
<organism evidence="1 2">
    <name type="scientific">Dactylonectria macrodidyma</name>
    <dbReference type="NCBI Taxonomy" id="307937"/>
    <lineage>
        <taxon>Eukaryota</taxon>
        <taxon>Fungi</taxon>
        <taxon>Dikarya</taxon>
        <taxon>Ascomycota</taxon>
        <taxon>Pezizomycotina</taxon>
        <taxon>Sordariomycetes</taxon>
        <taxon>Hypocreomycetidae</taxon>
        <taxon>Hypocreales</taxon>
        <taxon>Nectriaceae</taxon>
        <taxon>Dactylonectria</taxon>
    </lineage>
</organism>
<protein>
    <recommendedName>
        <fullName evidence="3">3'-5' exonuclease domain-containing protein</fullName>
    </recommendedName>
</protein>
<evidence type="ECO:0008006" key="3">
    <source>
        <dbReference type="Google" id="ProtNLM"/>
    </source>
</evidence>
<evidence type="ECO:0000313" key="2">
    <source>
        <dbReference type="Proteomes" id="UP000738349"/>
    </source>
</evidence>
<comment type="caution">
    <text evidence="1">The sequence shown here is derived from an EMBL/GenBank/DDBJ whole genome shotgun (WGS) entry which is preliminary data.</text>
</comment>
<dbReference type="OrthoDB" id="428177at2759"/>
<sequence length="267" mass="30866">MDDTTSPSILRIAPRPIQDRAPQTPETRKLIVDSPSTLKTLMDDLTGLPRKPPSVFLDADGIDEEESFVLHLFIEPKNTLYSVRVDSPGLGPLAFQPGEYGSVSLRSVLESHLIPKVTFDVRGLSRALFHRYSVELHHVQDLQLMELASREAESKRNLEELLMCIFVSVPEAVTTKQRWLMSTDVKQVELFPWLWRVYHQKLRGPGQHFWLRQARQKANARLVKSRIDDVDDDEQTLGPRMWWDERLKIAAMMEWNNIQKSKMVQLL</sequence>
<dbReference type="Proteomes" id="UP000738349">
    <property type="component" value="Unassembled WGS sequence"/>
</dbReference>
<dbReference type="AlphaFoldDB" id="A0A9P9DKF6"/>
<dbReference type="InterPro" id="IPR036397">
    <property type="entry name" value="RNaseH_sf"/>
</dbReference>